<dbReference type="EMBL" id="JACYGY010000001">
    <property type="protein sequence ID" value="MBE9462125.1"/>
    <property type="molecule type" value="Genomic_DNA"/>
</dbReference>
<evidence type="ECO:0000313" key="3">
    <source>
        <dbReference type="Proteomes" id="UP000634134"/>
    </source>
</evidence>
<keyword evidence="3" id="KW-1185">Reference proteome</keyword>
<protein>
    <submittedName>
        <fullName evidence="2">Uncharacterized protein</fullName>
    </submittedName>
</protein>
<evidence type="ECO:0000313" key="2">
    <source>
        <dbReference type="EMBL" id="MBE9462125.1"/>
    </source>
</evidence>
<evidence type="ECO:0000256" key="1">
    <source>
        <dbReference type="SAM" id="MobiDB-lite"/>
    </source>
</evidence>
<comment type="caution">
    <text evidence="2">The sequence shown here is derived from an EMBL/GenBank/DDBJ whole genome shotgun (WGS) entry which is preliminary data.</text>
</comment>
<accession>A0ABR9W9J4</accession>
<organism evidence="2 3">
    <name type="scientific">Dyadobacter subterraneus</name>
    <dbReference type="NCBI Taxonomy" id="2773304"/>
    <lineage>
        <taxon>Bacteria</taxon>
        <taxon>Pseudomonadati</taxon>
        <taxon>Bacteroidota</taxon>
        <taxon>Cytophagia</taxon>
        <taxon>Cytophagales</taxon>
        <taxon>Spirosomataceae</taxon>
        <taxon>Dyadobacter</taxon>
    </lineage>
</organism>
<feature type="region of interest" description="Disordered" evidence="1">
    <location>
        <begin position="112"/>
        <end position="140"/>
    </location>
</feature>
<sequence length="164" mass="17965">MIHIIGAYSVFRFSAGPCRPFPGASRAALPAGPTASDDIDQSGCCRRRMLRISQIPVRESKKKNMLKIKWNPNPIDLSTPPQLQGTRSNIFKSTRPMYVVKTSIIHADRYSPKMRTGGLNNRPTDKSSAEGISHSSSGTDQRGTVWFSSSLSNVPRSVSFAIAV</sequence>
<proteinExistence type="predicted"/>
<gene>
    <name evidence="2" type="ORF">IEE83_09555</name>
</gene>
<reference evidence="3" key="1">
    <citation type="submission" date="2023-07" db="EMBL/GenBank/DDBJ databases">
        <title>Dyadobacter sp. nov 'subterranea' isolated from contaminted grondwater.</title>
        <authorList>
            <person name="Szabo I."/>
            <person name="Al-Omari J."/>
            <person name="Szerdahelyi S.G."/>
            <person name="Rado J."/>
        </authorList>
    </citation>
    <scope>NUCLEOTIDE SEQUENCE [LARGE SCALE GENOMIC DNA]</scope>
    <source>
        <strain evidence="3">UP-52</strain>
    </source>
</reference>
<dbReference type="Proteomes" id="UP000634134">
    <property type="component" value="Unassembled WGS sequence"/>
</dbReference>
<name>A0ABR9W9J4_9BACT</name>